<accession>A0A9P5ZJE5</accession>
<reference evidence="1" key="1">
    <citation type="submission" date="2020-11" db="EMBL/GenBank/DDBJ databases">
        <authorList>
            <consortium name="DOE Joint Genome Institute"/>
            <person name="Ahrendt S."/>
            <person name="Riley R."/>
            <person name="Andreopoulos W."/>
            <person name="Labutti K."/>
            <person name="Pangilinan J."/>
            <person name="Ruiz-Duenas F.J."/>
            <person name="Barrasa J.M."/>
            <person name="Sanchez-Garcia M."/>
            <person name="Camarero S."/>
            <person name="Miyauchi S."/>
            <person name="Serrano A."/>
            <person name="Linde D."/>
            <person name="Babiker R."/>
            <person name="Drula E."/>
            <person name="Ayuso-Fernandez I."/>
            <person name="Pacheco R."/>
            <person name="Padilla G."/>
            <person name="Ferreira P."/>
            <person name="Barriuso J."/>
            <person name="Kellner H."/>
            <person name="Castanera R."/>
            <person name="Alfaro M."/>
            <person name="Ramirez L."/>
            <person name="Pisabarro A.G."/>
            <person name="Kuo A."/>
            <person name="Tritt A."/>
            <person name="Lipzen A."/>
            <person name="He G."/>
            <person name="Yan M."/>
            <person name="Ng V."/>
            <person name="Cullen D."/>
            <person name="Martin F."/>
            <person name="Rosso M.-N."/>
            <person name="Henrissat B."/>
            <person name="Hibbett D."/>
            <person name="Martinez A.T."/>
            <person name="Grigoriev I.V."/>
        </authorList>
    </citation>
    <scope>NUCLEOTIDE SEQUENCE</scope>
    <source>
        <strain evidence="1">ATCC 90797</strain>
    </source>
</reference>
<dbReference type="Proteomes" id="UP000807025">
    <property type="component" value="Unassembled WGS sequence"/>
</dbReference>
<keyword evidence="2" id="KW-1185">Reference proteome</keyword>
<sequence length="63" mass="7263">LPSFREYLFHRRTKEWLDTMVWSSAQLHSVEDMVHRAFGDSELAGVKSKDELVSSGRLVAVWA</sequence>
<evidence type="ECO:0000313" key="1">
    <source>
        <dbReference type="EMBL" id="KAF9488591.1"/>
    </source>
</evidence>
<protein>
    <submittedName>
        <fullName evidence="1">Uncharacterized protein</fullName>
    </submittedName>
</protein>
<dbReference type="EMBL" id="MU154706">
    <property type="protein sequence ID" value="KAF9488591.1"/>
    <property type="molecule type" value="Genomic_DNA"/>
</dbReference>
<name>A0A9P5ZJE5_PLEER</name>
<feature type="non-terminal residue" evidence="1">
    <location>
        <position position="1"/>
    </location>
</feature>
<proteinExistence type="predicted"/>
<gene>
    <name evidence="1" type="ORF">BDN71DRAFT_1403057</name>
</gene>
<comment type="caution">
    <text evidence="1">The sequence shown here is derived from an EMBL/GenBank/DDBJ whole genome shotgun (WGS) entry which is preliminary data.</text>
</comment>
<dbReference type="AlphaFoldDB" id="A0A9P5ZJE5"/>
<organism evidence="1 2">
    <name type="scientific">Pleurotus eryngii</name>
    <name type="common">Boletus of the steppes</name>
    <dbReference type="NCBI Taxonomy" id="5323"/>
    <lineage>
        <taxon>Eukaryota</taxon>
        <taxon>Fungi</taxon>
        <taxon>Dikarya</taxon>
        <taxon>Basidiomycota</taxon>
        <taxon>Agaricomycotina</taxon>
        <taxon>Agaricomycetes</taxon>
        <taxon>Agaricomycetidae</taxon>
        <taxon>Agaricales</taxon>
        <taxon>Pleurotineae</taxon>
        <taxon>Pleurotaceae</taxon>
        <taxon>Pleurotus</taxon>
    </lineage>
</organism>
<evidence type="ECO:0000313" key="2">
    <source>
        <dbReference type="Proteomes" id="UP000807025"/>
    </source>
</evidence>
<dbReference type="OrthoDB" id="3027307at2759"/>